<name>A0A229NZB0_9BACL</name>
<keyword evidence="2" id="KW-1185">Reference proteome</keyword>
<dbReference type="InterPro" id="IPR020288">
    <property type="entry name" value="Sheath_initiator"/>
</dbReference>
<dbReference type="Pfam" id="PF10934">
    <property type="entry name" value="Sheath_initiator"/>
    <property type="match status" value="1"/>
</dbReference>
<evidence type="ECO:0000313" key="1">
    <source>
        <dbReference type="EMBL" id="OXM15230.1"/>
    </source>
</evidence>
<protein>
    <recommendedName>
        <fullName evidence="3">DUF2634 domain-containing protein</fullName>
    </recommendedName>
</protein>
<comment type="caution">
    <text evidence="1">The sequence shown here is derived from an EMBL/GenBank/DDBJ whole genome shotgun (WGS) entry which is preliminary data.</text>
</comment>
<proteinExistence type="predicted"/>
<dbReference type="OrthoDB" id="89089at2"/>
<dbReference type="Proteomes" id="UP000215145">
    <property type="component" value="Unassembled WGS sequence"/>
</dbReference>
<evidence type="ECO:0008006" key="3">
    <source>
        <dbReference type="Google" id="ProtNLM"/>
    </source>
</evidence>
<dbReference type="EMBL" id="NMUQ01000001">
    <property type="protein sequence ID" value="OXM15230.1"/>
    <property type="molecule type" value="Genomic_DNA"/>
</dbReference>
<gene>
    <name evidence="1" type="ORF">CGZ75_00320</name>
</gene>
<reference evidence="1 2" key="1">
    <citation type="submission" date="2017-07" db="EMBL/GenBank/DDBJ databases">
        <title>Paenibacillus herberti R33 genome sequencing and assembly.</title>
        <authorList>
            <person name="Su W."/>
        </authorList>
    </citation>
    <scope>NUCLEOTIDE SEQUENCE [LARGE SCALE GENOMIC DNA]</scope>
    <source>
        <strain evidence="1 2">R33</strain>
    </source>
</reference>
<sequence length="122" mass="13369">MSLPEGAAAFVAAQQVNQPSRTYRLNLDGRTGGMVDGIEAIQQFVFKQLQTERWEHDIYSGRIGHELLGSDAAGAVEEALLIDERVLAIEDMGMRQTGDELTLSFSVFSVFGSFQSEVSLDV</sequence>
<dbReference type="RefSeq" id="WP_089522075.1">
    <property type="nucleotide sequence ID" value="NZ_NMUQ01000001.1"/>
</dbReference>
<organism evidence="1 2">
    <name type="scientific">Paenibacillus herberti</name>
    <dbReference type="NCBI Taxonomy" id="1619309"/>
    <lineage>
        <taxon>Bacteria</taxon>
        <taxon>Bacillati</taxon>
        <taxon>Bacillota</taxon>
        <taxon>Bacilli</taxon>
        <taxon>Bacillales</taxon>
        <taxon>Paenibacillaceae</taxon>
        <taxon>Paenibacillus</taxon>
    </lineage>
</organism>
<evidence type="ECO:0000313" key="2">
    <source>
        <dbReference type="Proteomes" id="UP000215145"/>
    </source>
</evidence>
<dbReference type="AlphaFoldDB" id="A0A229NZB0"/>
<accession>A0A229NZB0</accession>